<keyword evidence="1" id="KW-0472">Membrane</keyword>
<feature type="transmembrane region" description="Helical" evidence="1">
    <location>
        <begin position="81"/>
        <end position="101"/>
    </location>
</feature>
<organism evidence="2 3">
    <name type="scientific">Floridaenema fluviatile BLCC-F154</name>
    <dbReference type="NCBI Taxonomy" id="3153640"/>
    <lineage>
        <taxon>Bacteria</taxon>
        <taxon>Bacillati</taxon>
        <taxon>Cyanobacteriota</taxon>
        <taxon>Cyanophyceae</taxon>
        <taxon>Oscillatoriophycideae</taxon>
        <taxon>Aerosakkonematales</taxon>
        <taxon>Aerosakkonemataceae</taxon>
        <taxon>Floridanema</taxon>
        <taxon>Floridanema fluviatile</taxon>
    </lineage>
</organism>
<accession>A0ABV4YHY6</accession>
<keyword evidence="1" id="KW-1133">Transmembrane helix</keyword>
<sequence>MNRPIGVTILAVLQLINSIFATLGGIYILFFRTAIFQRIPETENLPQSPTFIAGFAIILIIIGLIGFLLAYGLYTLKGWAWLIALTLNILSIFSSLSAIIFNPTKKGGDTFGLIIASVIVYYLLRPEVKRAFGKN</sequence>
<keyword evidence="1" id="KW-0812">Transmembrane</keyword>
<evidence type="ECO:0008006" key="4">
    <source>
        <dbReference type="Google" id="ProtNLM"/>
    </source>
</evidence>
<evidence type="ECO:0000313" key="3">
    <source>
        <dbReference type="Proteomes" id="UP001576776"/>
    </source>
</evidence>
<comment type="caution">
    <text evidence="2">The sequence shown here is derived from an EMBL/GenBank/DDBJ whole genome shotgun (WGS) entry which is preliminary data.</text>
</comment>
<feature type="transmembrane region" description="Helical" evidence="1">
    <location>
        <begin position="107"/>
        <end position="124"/>
    </location>
</feature>
<dbReference type="RefSeq" id="WP_413259925.1">
    <property type="nucleotide sequence ID" value="NZ_JBHFNS010000088.1"/>
</dbReference>
<keyword evidence="3" id="KW-1185">Reference proteome</keyword>
<evidence type="ECO:0000256" key="1">
    <source>
        <dbReference type="SAM" id="Phobius"/>
    </source>
</evidence>
<dbReference type="Proteomes" id="UP001576776">
    <property type="component" value="Unassembled WGS sequence"/>
</dbReference>
<gene>
    <name evidence="2" type="ORF">ACE1B6_24605</name>
</gene>
<name>A0ABV4YHY6_9CYAN</name>
<feature type="transmembrane region" description="Helical" evidence="1">
    <location>
        <begin position="7"/>
        <end position="31"/>
    </location>
</feature>
<proteinExistence type="predicted"/>
<evidence type="ECO:0000313" key="2">
    <source>
        <dbReference type="EMBL" id="MFB2938441.1"/>
    </source>
</evidence>
<protein>
    <recommendedName>
        <fullName evidence="4">DUF2127 domain-containing protein</fullName>
    </recommendedName>
</protein>
<reference evidence="2 3" key="1">
    <citation type="submission" date="2024-09" db="EMBL/GenBank/DDBJ databases">
        <title>Floridaenema gen nov. (Aerosakkonemataceae, Aerosakkonematales ord. nov., Cyanobacteria) from benthic tropical and subtropical fresh waters, with the description of four new species.</title>
        <authorList>
            <person name="Moretto J.A."/>
            <person name="Berthold D.E."/>
            <person name="Lefler F.W."/>
            <person name="Huang I.-S."/>
            <person name="Laughinghouse H. IV."/>
        </authorList>
    </citation>
    <scope>NUCLEOTIDE SEQUENCE [LARGE SCALE GENOMIC DNA]</scope>
    <source>
        <strain evidence="2 3">BLCC-F154</strain>
    </source>
</reference>
<dbReference type="EMBL" id="JBHFNS010000088">
    <property type="protein sequence ID" value="MFB2938441.1"/>
    <property type="molecule type" value="Genomic_DNA"/>
</dbReference>
<feature type="transmembrane region" description="Helical" evidence="1">
    <location>
        <begin position="51"/>
        <end position="74"/>
    </location>
</feature>